<dbReference type="EMBL" id="BAAATA010000011">
    <property type="protein sequence ID" value="GAA2487028.1"/>
    <property type="molecule type" value="Genomic_DNA"/>
</dbReference>
<keyword evidence="2" id="KW-0812">Transmembrane</keyword>
<keyword evidence="2" id="KW-1133">Transmembrane helix</keyword>
<evidence type="ECO:0000256" key="1">
    <source>
        <dbReference type="SAM" id="MobiDB-lite"/>
    </source>
</evidence>
<evidence type="ECO:0000256" key="2">
    <source>
        <dbReference type="SAM" id="Phobius"/>
    </source>
</evidence>
<feature type="compositionally biased region" description="Gly residues" evidence="1">
    <location>
        <begin position="397"/>
        <end position="407"/>
    </location>
</feature>
<organism evidence="3 4">
    <name type="scientific">Streptomyces thermolineatus</name>
    <dbReference type="NCBI Taxonomy" id="44033"/>
    <lineage>
        <taxon>Bacteria</taxon>
        <taxon>Bacillati</taxon>
        <taxon>Actinomycetota</taxon>
        <taxon>Actinomycetes</taxon>
        <taxon>Kitasatosporales</taxon>
        <taxon>Streptomycetaceae</taxon>
        <taxon>Streptomyces</taxon>
    </lineage>
</organism>
<keyword evidence="4" id="KW-1185">Reference proteome</keyword>
<protein>
    <recommendedName>
        <fullName evidence="5">PH domain-containing protein</fullName>
    </recommendedName>
</protein>
<comment type="caution">
    <text evidence="3">The sequence shown here is derived from an EMBL/GenBank/DDBJ whole genome shotgun (WGS) entry which is preliminary data.</text>
</comment>
<feature type="region of interest" description="Disordered" evidence="1">
    <location>
        <begin position="393"/>
        <end position="414"/>
    </location>
</feature>
<proteinExistence type="predicted"/>
<dbReference type="Proteomes" id="UP001501358">
    <property type="component" value="Unassembled WGS sequence"/>
</dbReference>
<sequence>MPPGRTPDDTPSWTWPEAARWSRERPPGWARPGWSALALLLSVAWAVAVEPLVPCSDEAPCGPDWLGAVQVGLVVAQLLWYFRLPEVTLVSAPLLAALVTWNELLTAPGTASRTADSAVVAALALGWAAAQQRLAARQRQRHLVELLCSGARHPLPKDAPGRLPRGTAGVRTGLVLCAVAAAAVGAGLNGTAADAERAAAATAVRGEVTGSGEESLRLRTADGELTVASLYPEEHPVGSTVTALVDGDWSRLAAEPYDAFGWQLLALAAALPGLTLVAASALARRRAGALENAEVPVLRVLLRTDLDGDTWVYSAGDTEGLTPLFSCTVAPCKPAGPGKDAEPDTRMHEALLHGAPHEGGELAVVVAGPDGEPLLARTDSRIRLADEDDVPVFVRGPGSGGEAGTGPGPSVDREAADRAAAAMPPGTRPVRWGPERHTRYLALLPLTGAGFLVANIVRRLVSDGFGWHLGQVLLLPAALTAAALFLGWRVTADRSGLWLTGAWKVEHLPWEDLRAVTHIDGSLEAHRTDGSHWRLADIGIPWLDRRLRRDPSHARAAAEINAMRDHPHLRPTEESPLLDHGMPLGPLLLGACVLWGAALFFA</sequence>
<evidence type="ECO:0000313" key="3">
    <source>
        <dbReference type="EMBL" id="GAA2487028.1"/>
    </source>
</evidence>
<evidence type="ECO:0000313" key="4">
    <source>
        <dbReference type="Proteomes" id="UP001501358"/>
    </source>
</evidence>
<name>A0ABN3LMU2_9ACTN</name>
<feature type="transmembrane region" description="Helical" evidence="2">
    <location>
        <begin position="469"/>
        <end position="488"/>
    </location>
</feature>
<gene>
    <name evidence="3" type="ORF">GCM10010406_23980</name>
</gene>
<evidence type="ECO:0008006" key="5">
    <source>
        <dbReference type="Google" id="ProtNLM"/>
    </source>
</evidence>
<feature type="transmembrane region" description="Helical" evidence="2">
    <location>
        <begin position="440"/>
        <end position="457"/>
    </location>
</feature>
<feature type="transmembrane region" description="Helical" evidence="2">
    <location>
        <begin position="260"/>
        <end position="283"/>
    </location>
</feature>
<accession>A0ABN3LMU2</accession>
<reference evidence="3 4" key="1">
    <citation type="journal article" date="2019" name="Int. J. Syst. Evol. Microbiol.">
        <title>The Global Catalogue of Microorganisms (GCM) 10K type strain sequencing project: providing services to taxonomists for standard genome sequencing and annotation.</title>
        <authorList>
            <consortium name="The Broad Institute Genomics Platform"/>
            <consortium name="The Broad Institute Genome Sequencing Center for Infectious Disease"/>
            <person name="Wu L."/>
            <person name="Ma J."/>
        </authorList>
    </citation>
    <scope>NUCLEOTIDE SEQUENCE [LARGE SCALE GENOMIC DNA]</scope>
    <source>
        <strain evidence="3 4">JCM 6307</strain>
    </source>
</reference>
<keyword evidence="2" id="KW-0472">Membrane</keyword>